<dbReference type="EMBL" id="ML996255">
    <property type="protein sequence ID" value="KAF2729126.1"/>
    <property type="molecule type" value="Genomic_DNA"/>
</dbReference>
<dbReference type="OrthoDB" id="3759404at2759"/>
<protein>
    <submittedName>
        <fullName evidence="1">Uncharacterized protein</fullName>
    </submittedName>
</protein>
<evidence type="ECO:0000313" key="2">
    <source>
        <dbReference type="Proteomes" id="UP000799444"/>
    </source>
</evidence>
<organism evidence="1 2">
    <name type="scientific">Polyplosphaeria fusca</name>
    <dbReference type="NCBI Taxonomy" id="682080"/>
    <lineage>
        <taxon>Eukaryota</taxon>
        <taxon>Fungi</taxon>
        <taxon>Dikarya</taxon>
        <taxon>Ascomycota</taxon>
        <taxon>Pezizomycotina</taxon>
        <taxon>Dothideomycetes</taxon>
        <taxon>Pleosporomycetidae</taxon>
        <taxon>Pleosporales</taxon>
        <taxon>Tetraplosphaeriaceae</taxon>
        <taxon>Polyplosphaeria</taxon>
    </lineage>
</organism>
<comment type="caution">
    <text evidence="1">The sequence shown here is derived from an EMBL/GenBank/DDBJ whole genome shotgun (WGS) entry which is preliminary data.</text>
</comment>
<proteinExistence type="predicted"/>
<dbReference type="Proteomes" id="UP000799444">
    <property type="component" value="Unassembled WGS sequence"/>
</dbReference>
<accession>A0A9P4QQI3</accession>
<gene>
    <name evidence="1" type="ORF">EJ04DRAFT_502895</name>
</gene>
<name>A0A9P4QQI3_9PLEO</name>
<reference evidence="1" key="1">
    <citation type="journal article" date="2020" name="Stud. Mycol.">
        <title>101 Dothideomycetes genomes: a test case for predicting lifestyles and emergence of pathogens.</title>
        <authorList>
            <person name="Haridas S."/>
            <person name="Albert R."/>
            <person name="Binder M."/>
            <person name="Bloem J."/>
            <person name="Labutti K."/>
            <person name="Salamov A."/>
            <person name="Andreopoulos B."/>
            <person name="Baker S."/>
            <person name="Barry K."/>
            <person name="Bills G."/>
            <person name="Bluhm B."/>
            <person name="Cannon C."/>
            <person name="Castanera R."/>
            <person name="Culley D."/>
            <person name="Daum C."/>
            <person name="Ezra D."/>
            <person name="Gonzalez J."/>
            <person name="Henrissat B."/>
            <person name="Kuo A."/>
            <person name="Liang C."/>
            <person name="Lipzen A."/>
            <person name="Lutzoni F."/>
            <person name="Magnuson J."/>
            <person name="Mondo S."/>
            <person name="Nolan M."/>
            <person name="Ohm R."/>
            <person name="Pangilinan J."/>
            <person name="Park H.-J."/>
            <person name="Ramirez L."/>
            <person name="Alfaro M."/>
            <person name="Sun H."/>
            <person name="Tritt A."/>
            <person name="Yoshinaga Y."/>
            <person name="Zwiers L.-H."/>
            <person name="Turgeon B."/>
            <person name="Goodwin S."/>
            <person name="Spatafora J."/>
            <person name="Crous P."/>
            <person name="Grigoriev I."/>
        </authorList>
    </citation>
    <scope>NUCLEOTIDE SEQUENCE</scope>
    <source>
        <strain evidence="1">CBS 125425</strain>
    </source>
</reference>
<sequence length="138" mass="15316">MPAQGFMLVHPRLHAPSPKTALTFLRWTKVHFRDLVLLPASPGIFTHCLRNVAPVDDAKYSHTAGKGMSPYFYTIVLDDVHALHSQAYADVSRKLDLEHTRALVEGEEAVSSGLGEEAMVWDVVDARFAVFVEEQNGT</sequence>
<dbReference type="AlphaFoldDB" id="A0A9P4QQI3"/>
<evidence type="ECO:0000313" key="1">
    <source>
        <dbReference type="EMBL" id="KAF2729126.1"/>
    </source>
</evidence>
<keyword evidence="2" id="KW-1185">Reference proteome</keyword>